<dbReference type="Proteomes" id="UP001283361">
    <property type="component" value="Unassembled WGS sequence"/>
</dbReference>
<evidence type="ECO:0000256" key="1">
    <source>
        <dbReference type="SAM" id="SignalP"/>
    </source>
</evidence>
<feature type="signal peptide" evidence="1">
    <location>
        <begin position="1"/>
        <end position="24"/>
    </location>
</feature>
<sequence>MFDWRTVFYSALIYFACLDVFTAGADNLTEVREACSHVTPNPVIDMFQVEANWPKNRPKQIQAQSLAYLPHPCLGHLVLGFGSHFTCPIRVLVISCWDLIPSYLPHQCLGHLVLWSDPILPCPIRVLVISCWGLIPFYLAPSVSWSSRVGV</sequence>
<proteinExistence type="predicted"/>
<evidence type="ECO:0008006" key="4">
    <source>
        <dbReference type="Google" id="ProtNLM"/>
    </source>
</evidence>
<gene>
    <name evidence="2" type="ORF">RRG08_006123</name>
</gene>
<evidence type="ECO:0000313" key="2">
    <source>
        <dbReference type="EMBL" id="KAK3747600.1"/>
    </source>
</evidence>
<accession>A0AAE0YIW8</accession>
<organism evidence="2 3">
    <name type="scientific">Elysia crispata</name>
    <name type="common">lettuce slug</name>
    <dbReference type="NCBI Taxonomy" id="231223"/>
    <lineage>
        <taxon>Eukaryota</taxon>
        <taxon>Metazoa</taxon>
        <taxon>Spiralia</taxon>
        <taxon>Lophotrochozoa</taxon>
        <taxon>Mollusca</taxon>
        <taxon>Gastropoda</taxon>
        <taxon>Heterobranchia</taxon>
        <taxon>Euthyneura</taxon>
        <taxon>Panpulmonata</taxon>
        <taxon>Sacoglossa</taxon>
        <taxon>Placobranchoidea</taxon>
        <taxon>Plakobranchidae</taxon>
        <taxon>Elysia</taxon>
    </lineage>
</organism>
<feature type="chain" id="PRO_5042189730" description="Secreted protein" evidence="1">
    <location>
        <begin position="25"/>
        <end position="151"/>
    </location>
</feature>
<dbReference type="EMBL" id="JAWDGP010006076">
    <property type="protein sequence ID" value="KAK3747600.1"/>
    <property type="molecule type" value="Genomic_DNA"/>
</dbReference>
<dbReference type="AlphaFoldDB" id="A0AAE0YIW8"/>
<comment type="caution">
    <text evidence="2">The sequence shown here is derived from an EMBL/GenBank/DDBJ whole genome shotgun (WGS) entry which is preliminary data.</text>
</comment>
<keyword evidence="3" id="KW-1185">Reference proteome</keyword>
<keyword evidence="1" id="KW-0732">Signal</keyword>
<evidence type="ECO:0000313" key="3">
    <source>
        <dbReference type="Proteomes" id="UP001283361"/>
    </source>
</evidence>
<name>A0AAE0YIW8_9GAST</name>
<reference evidence="2" key="1">
    <citation type="journal article" date="2023" name="G3 (Bethesda)">
        <title>A reference genome for the long-term kleptoplast-retaining sea slug Elysia crispata morphotype clarki.</title>
        <authorList>
            <person name="Eastman K.E."/>
            <person name="Pendleton A.L."/>
            <person name="Shaikh M.A."/>
            <person name="Suttiyut T."/>
            <person name="Ogas R."/>
            <person name="Tomko P."/>
            <person name="Gavelis G."/>
            <person name="Widhalm J.R."/>
            <person name="Wisecaver J.H."/>
        </authorList>
    </citation>
    <scope>NUCLEOTIDE SEQUENCE</scope>
    <source>
        <strain evidence="2">ECLA1</strain>
    </source>
</reference>
<protein>
    <recommendedName>
        <fullName evidence="4">Secreted protein</fullName>
    </recommendedName>
</protein>